<dbReference type="Pfam" id="PF00107">
    <property type="entry name" value="ADH_zinc_N"/>
    <property type="match status" value="1"/>
</dbReference>
<dbReference type="SUPFAM" id="SSF51735">
    <property type="entry name" value="NAD(P)-binding Rossmann-fold domains"/>
    <property type="match status" value="1"/>
</dbReference>
<dbReference type="Pfam" id="PF08240">
    <property type="entry name" value="ADH_N"/>
    <property type="match status" value="1"/>
</dbReference>
<dbReference type="InterPro" id="IPR013154">
    <property type="entry name" value="ADH-like_N"/>
</dbReference>
<keyword evidence="8" id="KW-0472">Membrane</keyword>
<keyword evidence="11" id="KW-1185">Reference proteome</keyword>
<dbReference type="FunFam" id="3.40.50.720:FF:000003">
    <property type="entry name" value="S-(hydroxymethyl)glutathione dehydrogenase"/>
    <property type="match status" value="1"/>
</dbReference>
<accession>A0ABD5EVA3</accession>
<feature type="domain" description="Enoyl reductase (ER)" evidence="9">
    <location>
        <begin position="8"/>
        <end position="352"/>
    </location>
</feature>
<organism evidence="10 11">
    <name type="scientific">Streptomyces doudnae</name>
    <dbReference type="NCBI Taxonomy" id="3075536"/>
    <lineage>
        <taxon>Bacteria</taxon>
        <taxon>Bacillati</taxon>
        <taxon>Actinomycetota</taxon>
        <taxon>Actinomycetes</taxon>
        <taxon>Kitasatosporales</taxon>
        <taxon>Streptomycetaceae</taxon>
        <taxon>Streptomyces</taxon>
    </lineage>
</organism>
<sequence length="367" mass="38327">MDAVVWTGTSLEHTQDVRVRSPGPGEVTVRIDAAGLCHSDVNALDGLIDQPVPVVLGHEACGVVIDRGPGVKVHIGQKVVLSTLRSCGACRACQAGAPTCCRDGQPAADPVFTRRGEPVEQFVRVGAFARQTVVHERQVVAVPTSVPDIVCALLGCAVLTGFGAVWSRAAVREGDAVLVVGAGGIGLAAVHAAALAGASRVLVVDRNPRKQALAHKLGATDFQLVDTAADVVEAARGLEPRGFDATFECVGRPDLLKAAIDVLAWGGRAVIVGLPAASTPLTFGMRDLFHDKALLGCRMGSVDPHEFVPKLAERYLAGELLLDPLVTAVAPLRQIGELIDDLRSGRLDRGVVDLTGGTRTLSRRDAA</sequence>
<dbReference type="AlphaFoldDB" id="A0ABD5EVA3"/>
<evidence type="ECO:0000256" key="5">
    <source>
        <dbReference type="ARBA" id="ARBA00023002"/>
    </source>
</evidence>
<dbReference type="SUPFAM" id="SSF50129">
    <property type="entry name" value="GroES-like"/>
    <property type="match status" value="1"/>
</dbReference>
<name>A0ABD5EVA3_9ACTN</name>
<dbReference type="PROSITE" id="PS00059">
    <property type="entry name" value="ADH_ZINC"/>
    <property type="match status" value="1"/>
</dbReference>
<feature type="transmembrane region" description="Helical" evidence="8">
    <location>
        <begin position="178"/>
        <end position="203"/>
    </location>
</feature>
<dbReference type="PANTHER" id="PTHR43880:SF12">
    <property type="entry name" value="ALCOHOL DEHYDROGENASE CLASS-3"/>
    <property type="match status" value="1"/>
</dbReference>
<dbReference type="InterPro" id="IPR036291">
    <property type="entry name" value="NAD(P)-bd_dom_sf"/>
</dbReference>
<dbReference type="Proteomes" id="UP001183535">
    <property type="component" value="Unassembled WGS sequence"/>
</dbReference>
<dbReference type="EMBL" id="JAVRES010000019">
    <property type="protein sequence ID" value="MDT0438641.1"/>
    <property type="molecule type" value="Genomic_DNA"/>
</dbReference>
<protein>
    <submittedName>
        <fullName evidence="10">Zinc-binding dehydrogenase</fullName>
    </submittedName>
</protein>
<evidence type="ECO:0000256" key="7">
    <source>
        <dbReference type="RuleBase" id="RU361277"/>
    </source>
</evidence>
<dbReference type="RefSeq" id="WP_093836147.1">
    <property type="nucleotide sequence ID" value="NZ_JAVRES010000019.1"/>
</dbReference>
<keyword evidence="8" id="KW-1133">Transmembrane helix</keyword>
<dbReference type="GO" id="GO:0016491">
    <property type="term" value="F:oxidoreductase activity"/>
    <property type="evidence" value="ECO:0007669"/>
    <property type="project" value="UniProtKB-KW"/>
</dbReference>
<dbReference type="InterPro" id="IPR002328">
    <property type="entry name" value="ADH_Zn_CS"/>
</dbReference>
<dbReference type="InterPro" id="IPR013149">
    <property type="entry name" value="ADH-like_C"/>
</dbReference>
<dbReference type="Gene3D" id="3.90.180.10">
    <property type="entry name" value="Medium-chain alcohol dehydrogenases, catalytic domain"/>
    <property type="match status" value="1"/>
</dbReference>
<evidence type="ECO:0000256" key="3">
    <source>
        <dbReference type="ARBA" id="ARBA00022723"/>
    </source>
</evidence>
<evidence type="ECO:0000313" key="11">
    <source>
        <dbReference type="Proteomes" id="UP001183535"/>
    </source>
</evidence>
<evidence type="ECO:0000259" key="9">
    <source>
        <dbReference type="SMART" id="SM00829"/>
    </source>
</evidence>
<evidence type="ECO:0000256" key="8">
    <source>
        <dbReference type="SAM" id="Phobius"/>
    </source>
</evidence>
<comment type="similarity">
    <text evidence="2 7">Belongs to the zinc-containing alcohol dehydrogenase family.</text>
</comment>
<dbReference type="Gene3D" id="3.40.50.720">
    <property type="entry name" value="NAD(P)-binding Rossmann-like Domain"/>
    <property type="match status" value="1"/>
</dbReference>
<reference evidence="11" key="1">
    <citation type="submission" date="2023-07" db="EMBL/GenBank/DDBJ databases">
        <title>30 novel species of actinomycetes from the DSMZ collection.</title>
        <authorList>
            <person name="Nouioui I."/>
        </authorList>
    </citation>
    <scope>NUCLEOTIDE SEQUENCE [LARGE SCALE GENOMIC DNA]</scope>
    <source>
        <strain evidence="11">DSM 41981</strain>
    </source>
</reference>
<dbReference type="GO" id="GO:0046872">
    <property type="term" value="F:metal ion binding"/>
    <property type="evidence" value="ECO:0007669"/>
    <property type="project" value="UniProtKB-KW"/>
</dbReference>
<evidence type="ECO:0000256" key="1">
    <source>
        <dbReference type="ARBA" id="ARBA00001947"/>
    </source>
</evidence>
<keyword evidence="4 7" id="KW-0862">Zinc</keyword>
<keyword evidence="5" id="KW-0560">Oxidoreductase</keyword>
<keyword evidence="6" id="KW-0520">NAD</keyword>
<gene>
    <name evidence="10" type="ORF">RM877_28570</name>
</gene>
<keyword evidence="3 7" id="KW-0479">Metal-binding</keyword>
<keyword evidence="8" id="KW-0812">Transmembrane</keyword>
<comment type="cofactor">
    <cofactor evidence="1 7">
        <name>Zn(2+)</name>
        <dbReference type="ChEBI" id="CHEBI:29105"/>
    </cofactor>
</comment>
<proteinExistence type="inferred from homology"/>
<dbReference type="SMART" id="SM00829">
    <property type="entry name" value="PKS_ER"/>
    <property type="match status" value="1"/>
</dbReference>
<evidence type="ECO:0000256" key="4">
    <source>
        <dbReference type="ARBA" id="ARBA00022833"/>
    </source>
</evidence>
<feature type="transmembrane region" description="Helical" evidence="8">
    <location>
        <begin position="146"/>
        <end position="166"/>
    </location>
</feature>
<comment type="caution">
    <text evidence="10">The sequence shown here is derived from an EMBL/GenBank/DDBJ whole genome shotgun (WGS) entry which is preliminary data.</text>
</comment>
<dbReference type="InterPro" id="IPR020843">
    <property type="entry name" value="ER"/>
</dbReference>
<evidence type="ECO:0000313" key="10">
    <source>
        <dbReference type="EMBL" id="MDT0438641.1"/>
    </source>
</evidence>
<dbReference type="InterPro" id="IPR011032">
    <property type="entry name" value="GroES-like_sf"/>
</dbReference>
<evidence type="ECO:0000256" key="2">
    <source>
        <dbReference type="ARBA" id="ARBA00008072"/>
    </source>
</evidence>
<evidence type="ECO:0000256" key="6">
    <source>
        <dbReference type="ARBA" id="ARBA00023027"/>
    </source>
</evidence>
<dbReference type="PANTHER" id="PTHR43880">
    <property type="entry name" value="ALCOHOL DEHYDROGENASE"/>
    <property type="match status" value="1"/>
</dbReference>